<dbReference type="HOGENOM" id="CLU_036574_1_0_6"/>
<reference evidence="2" key="1">
    <citation type="submission" date="2007-04" db="EMBL/GenBank/DDBJ databases">
        <title>Complete sequence of Shewanella putrefaciens CN-32.</title>
        <authorList>
            <consortium name="US DOE Joint Genome Institute"/>
            <person name="Copeland A."/>
            <person name="Lucas S."/>
            <person name="Lapidus A."/>
            <person name="Barry K."/>
            <person name="Detter J.C."/>
            <person name="Glavina del Rio T."/>
            <person name="Hammon N."/>
            <person name="Israni S."/>
            <person name="Dalin E."/>
            <person name="Tice H."/>
            <person name="Pitluck S."/>
            <person name="Chain P."/>
            <person name="Malfatti S."/>
            <person name="Shin M."/>
            <person name="Vergez L."/>
            <person name="Schmutz J."/>
            <person name="Larimer F."/>
            <person name="Land M."/>
            <person name="Hauser L."/>
            <person name="Kyrpides N."/>
            <person name="Mikhailova N."/>
            <person name="Romine M.F."/>
            <person name="Fredrickson J."/>
            <person name="Tiedje J."/>
            <person name="Richardson P."/>
        </authorList>
    </citation>
    <scope>NUCLEOTIDE SEQUENCE [LARGE SCALE GENOMIC DNA]</scope>
    <source>
        <strain evidence="2">CN-32</strain>
    </source>
</reference>
<dbReference type="GO" id="GO:0016887">
    <property type="term" value="F:ATP hydrolysis activity"/>
    <property type="evidence" value="ECO:0007669"/>
    <property type="project" value="InterPro"/>
</dbReference>
<accession>A4YCG7</accession>
<evidence type="ECO:0000313" key="2">
    <source>
        <dbReference type="EMBL" id="ABP77650.1"/>
    </source>
</evidence>
<dbReference type="Gene3D" id="3.40.50.300">
    <property type="entry name" value="P-loop containing nucleotide triphosphate hydrolases"/>
    <property type="match status" value="1"/>
</dbReference>
<sequence>MTDVTQGRIPHAVYIDPGLPEYRDNPLIASLPPIFDTKQVITKLRLKPLYDSAERNLDGRLRVHAIARLLNRFFQPLSHHLELEQKISLILRQGYLGRNPEQGSYHLHLQNGFKRIQEEDLDAFVFDQARSSANSLSLFGCSGCGKSVTINRILSVYEQAIFHPEHNITQLTYLKIECPVDGDLDELCLSFFNEVDRVLHTQYSTSHGRKKLGTKRLMASMCQIANLHALGVLIIDEVQNLNEAKSGGAEKMHNFFVSLVNTIGVPVIQVGTHRARKFFQRTFRAARRITGFGSLLWDRLPNDHQWRQLLKLLWQYQWLRSAEPINDELVGTMYDLTQGVMDIVVKLYVLAQVRAIVTGMERITSELLKQVYHDEFKPVHPMLAALRSNNPGLLEQYDDLLMPEIEARMLSMVSSLEQADTYVDRPEISTDKSKKLLVLLSQMDIPEDIAIPLVDRVISRHPELSVAALMHKVTEYTADVTAEPPKINRIKRTQWLELPTNDLRYLYASSDKNNVYQLFKNQGLIYDLKSVSNRTG</sequence>
<protein>
    <submittedName>
        <fullName evidence="2">Transposon Tn7 transposition protein TnsC</fullName>
    </submittedName>
</protein>
<proteinExistence type="predicted"/>
<dbReference type="Gene3D" id="6.10.20.30">
    <property type="match status" value="1"/>
</dbReference>
<dbReference type="KEGG" id="spc:Sputcn32_3945"/>
<gene>
    <name evidence="2" type="ordered locus">Sputcn32_3945</name>
</gene>
<feature type="domain" description="ORC1/DEAH AAA+ ATPase" evidence="1">
    <location>
        <begin position="131"/>
        <end position="277"/>
    </location>
</feature>
<dbReference type="DNASU" id="5081428"/>
<dbReference type="Pfam" id="PF11426">
    <property type="entry name" value="Tn7_TnsC_Int"/>
    <property type="match status" value="1"/>
</dbReference>
<dbReference type="InterPro" id="IPR027417">
    <property type="entry name" value="P-loop_NTPase"/>
</dbReference>
<dbReference type="SUPFAM" id="SSF52540">
    <property type="entry name" value="P-loop containing nucleoside triphosphate hydrolases"/>
    <property type="match status" value="1"/>
</dbReference>
<dbReference type="eggNOG" id="COG2842">
    <property type="taxonomic scope" value="Bacteria"/>
</dbReference>
<name>A4YCG7_SHEPC</name>
<dbReference type="AlphaFoldDB" id="A4YCG7"/>
<dbReference type="Pfam" id="PF13401">
    <property type="entry name" value="AAA_22"/>
    <property type="match status" value="1"/>
</dbReference>
<dbReference type="InterPro" id="IPR021542">
    <property type="entry name" value="Tn7_TnsC"/>
</dbReference>
<dbReference type="EMBL" id="CP000681">
    <property type="protein sequence ID" value="ABP77650.1"/>
    <property type="molecule type" value="Genomic_DNA"/>
</dbReference>
<organism evidence="2">
    <name type="scientific">Shewanella putrefaciens (strain CN-32 / ATCC BAA-453)</name>
    <dbReference type="NCBI Taxonomy" id="319224"/>
    <lineage>
        <taxon>Bacteria</taxon>
        <taxon>Pseudomonadati</taxon>
        <taxon>Pseudomonadota</taxon>
        <taxon>Gammaproteobacteria</taxon>
        <taxon>Alteromonadales</taxon>
        <taxon>Shewanellaceae</taxon>
        <taxon>Shewanella</taxon>
    </lineage>
</organism>
<dbReference type="STRING" id="319224.Sputcn32_3945"/>
<evidence type="ECO:0000259" key="1">
    <source>
        <dbReference type="Pfam" id="PF13401"/>
    </source>
</evidence>
<dbReference type="InterPro" id="IPR049945">
    <property type="entry name" value="AAA_22"/>
</dbReference>